<evidence type="ECO:0000313" key="2">
    <source>
        <dbReference type="EMBL" id="ELY34303.1"/>
    </source>
</evidence>
<dbReference type="AlphaFoldDB" id="A0A384L6D3"/>
<name>A0A384L6D3_HALVD</name>
<feature type="transmembrane region" description="Helical" evidence="1">
    <location>
        <begin position="347"/>
        <end position="364"/>
    </location>
</feature>
<gene>
    <name evidence="2" type="ORF">C498_05548</name>
</gene>
<reference evidence="2 3" key="2">
    <citation type="journal article" date="2014" name="PLoS Genet.">
        <title>Phylogenetically driven sequencing of extremely halophilic archaea reveals strategies for static and dynamic osmo-response.</title>
        <authorList>
            <person name="Becker E.A."/>
            <person name="Seitzer P.M."/>
            <person name="Tritt A."/>
            <person name="Larsen D."/>
            <person name="Krusor M."/>
            <person name="Yao A.I."/>
            <person name="Wu D."/>
            <person name="Madern D."/>
            <person name="Eisen J.A."/>
            <person name="Darling A.E."/>
            <person name="Facciotti M.T."/>
        </authorList>
    </citation>
    <scope>NUCLEOTIDE SEQUENCE [LARGE SCALE GENOMIC DNA]</scope>
    <source>
        <strain evidence="3">ATCC 29605 / DSM 3757 / JCM 8879 / NBRC 14742 / NCIMB 2012 / VKM B-1768 / DS2</strain>
    </source>
</reference>
<sequence length="586" mass="66619">MNLTNGSTHTRLIKSVDPRLRLSISFLLFFSLVVYFRYFPTIISDIVSDSIVLFSLLCLFVMIIVGSVLDQGVFRYLSILLAVLLVFFARSIRYIRTPFPMLWDPYTHMAAATNILRTNQILPATPEWTTVLYKTSFWPMLYTLSAEITRITSIDTQIVHNYLLPFTGVVFFLVIYIFSRRIAGLGYYSLVGALVSSFASNVIFYQSEFHPQGFSLLFLAMFLYFYSLNSDQPQPRLKLLEAVTLVGFLFSHYFSPLFLSMVGAGAVCLLILRTSLGQYFGMRSINSSNLVRYEPLLLLGVVILFYHLWSPAPHLEYYLQLALTASPDSTSLTTTDKLFISDMVRRVKWVILAISLPGLAYSIWKGEKSQLIVAAFIFSLLGIGVLGRFGIFLEVGRTVTFYSSIVGVMCALSLKYIHTLEIDINLPVSLSALISLGISILLVISFIGGHFVPAYYFHSVDEHEGYYNNNQVASMEQYQPAGYWFKEYSTSEYQAISDTRSFTGTIPFYWGETPVRPGIFPWYDGEPSRQVTRWGGINYHIDRSSAENRYFFVNVNDQTTVSKADRKNGIYANGEISIYFDFPRSE</sequence>
<feature type="transmembrane region" description="Helical" evidence="1">
    <location>
        <begin position="20"/>
        <end position="39"/>
    </location>
</feature>
<feature type="transmembrane region" description="Helical" evidence="1">
    <location>
        <begin position="248"/>
        <end position="272"/>
    </location>
</feature>
<proteinExistence type="predicted"/>
<feature type="transmembrane region" description="Helical" evidence="1">
    <location>
        <begin position="430"/>
        <end position="452"/>
    </location>
</feature>
<dbReference type="EMBL" id="AOHU01000039">
    <property type="protein sequence ID" value="ELY34303.1"/>
    <property type="molecule type" value="Genomic_DNA"/>
</dbReference>
<feature type="transmembrane region" description="Helical" evidence="1">
    <location>
        <begin position="371"/>
        <end position="393"/>
    </location>
</feature>
<feature type="transmembrane region" description="Helical" evidence="1">
    <location>
        <begin position="212"/>
        <end position="228"/>
    </location>
</feature>
<keyword evidence="1" id="KW-0472">Membrane</keyword>
<keyword evidence="1" id="KW-0812">Transmembrane</keyword>
<keyword evidence="1" id="KW-1133">Transmembrane helix</keyword>
<comment type="caution">
    <text evidence="2">The sequence shown here is derived from an EMBL/GenBank/DDBJ whole genome shotgun (WGS) entry which is preliminary data.</text>
</comment>
<feature type="transmembrane region" description="Helical" evidence="1">
    <location>
        <begin position="185"/>
        <end position="205"/>
    </location>
</feature>
<evidence type="ECO:0000256" key="1">
    <source>
        <dbReference type="SAM" id="Phobius"/>
    </source>
</evidence>
<feature type="transmembrane region" description="Helical" evidence="1">
    <location>
        <begin position="51"/>
        <end position="69"/>
    </location>
</feature>
<dbReference type="Proteomes" id="UP000011532">
    <property type="component" value="Unassembled WGS sequence"/>
</dbReference>
<feature type="transmembrane region" description="Helical" evidence="1">
    <location>
        <begin position="159"/>
        <end position="179"/>
    </location>
</feature>
<feature type="transmembrane region" description="Helical" evidence="1">
    <location>
        <begin position="293"/>
        <end position="309"/>
    </location>
</feature>
<feature type="transmembrane region" description="Helical" evidence="1">
    <location>
        <begin position="399"/>
        <end position="418"/>
    </location>
</feature>
<protein>
    <recommendedName>
        <fullName evidence="4">Glycosyltransferase RgtA/B/C/D-like domain-containing protein</fullName>
    </recommendedName>
</protein>
<organism evidence="2 3">
    <name type="scientific">Haloferax volcanii (strain ATCC 29605 / DSM 3757 / JCM 8879 / NBRC 14742 / NCIMB 2012 / VKM B-1768 / DS2)</name>
    <name type="common">Halobacterium volcanii</name>
    <dbReference type="NCBI Taxonomy" id="309800"/>
    <lineage>
        <taxon>Archaea</taxon>
        <taxon>Methanobacteriati</taxon>
        <taxon>Methanobacteriota</taxon>
        <taxon>Stenosarchaea group</taxon>
        <taxon>Halobacteria</taxon>
        <taxon>Halobacteriales</taxon>
        <taxon>Haloferacaceae</taxon>
        <taxon>Haloferax</taxon>
    </lineage>
</organism>
<evidence type="ECO:0008006" key="4">
    <source>
        <dbReference type="Google" id="ProtNLM"/>
    </source>
</evidence>
<evidence type="ECO:0000313" key="3">
    <source>
        <dbReference type="Proteomes" id="UP000011532"/>
    </source>
</evidence>
<feature type="transmembrane region" description="Helical" evidence="1">
    <location>
        <begin position="75"/>
        <end position="92"/>
    </location>
</feature>
<dbReference type="OrthoDB" id="387712at2157"/>
<accession>A0A384L6D3</accession>
<reference evidence="3" key="1">
    <citation type="submission" date="2012-11" db="EMBL/GenBank/DDBJ databases">
        <authorList>
            <person name="Becker E.A."/>
            <person name="Seitzer P."/>
            <person name="Tritt A."/>
            <person name="Larsen D."/>
            <person name="Yao A."/>
            <person name="Wu D."/>
            <person name="Darling A."/>
            <person name="Eisen J.A."/>
            <person name="Facciotti M.T."/>
        </authorList>
    </citation>
    <scope>NUCLEOTIDE SEQUENCE [LARGE SCALE GENOMIC DNA]</scope>
    <source>
        <strain evidence="3">ATCC 29605 / DSM 3757 / JCM 8879 / NBRC 14742 / NCIMB 2012 / VKM B-1768 / DS2</strain>
    </source>
</reference>